<dbReference type="EMBL" id="PPTA01000001">
    <property type="protein sequence ID" value="TFB07385.1"/>
    <property type="molecule type" value="Genomic_DNA"/>
</dbReference>
<dbReference type="GeneID" id="300572210"/>
<reference evidence="2 3" key="1">
    <citation type="submission" date="2018-01" db="EMBL/GenBank/DDBJ databases">
        <title>Genome characterization of the sugarcane-associated fungus Trichoderma ghanense CCMA-1212 and their application in lignocelulose bioconversion.</title>
        <authorList>
            <person name="Steindorff A.S."/>
            <person name="Mendes T.D."/>
            <person name="Vilela E.S.D."/>
            <person name="Rodrigues D.S."/>
            <person name="Formighieri E.F."/>
            <person name="Melo I.S."/>
            <person name="Favaro L.C.L."/>
        </authorList>
    </citation>
    <scope>NUCLEOTIDE SEQUENCE [LARGE SCALE GENOMIC DNA]</scope>
    <source>
        <strain evidence="2 3">CCMA-1212</strain>
    </source>
</reference>
<evidence type="ECO:0000313" key="3">
    <source>
        <dbReference type="Proteomes" id="UP001642720"/>
    </source>
</evidence>
<keyword evidence="3" id="KW-1185">Reference proteome</keyword>
<protein>
    <submittedName>
        <fullName evidence="2">Uncharacterized protein</fullName>
    </submittedName>
</protein>
<comment type="caution">
    <text evidence="2">The sequence shown here is derived from an EMBL/GenBank/DDBJ whole genome shotgun (WGS) entry which is preliminary data.</text>
</comment>
<dbReference type="Proteomes" id="UP001642720">
    <property type="component" value="Unassembled WGS sequence"/>
</dbReference>
<feature type="chain" id="PRO_5045385171" evidence="1">
    <location>
        <begin position="21"/>
        <end position="222"/>
    </location>
</feature>
<evidence type="ECO:0000313" key="2">
    <source>
        <dbReference type="EMBL" id="TFB07385.1"/>
    </source>
</evidence>
<evidence type="ECO:0000256" key="1">
    <source>
        <dbReference type="SAM" id="SignalP"/>
    </source>
</evidence>
<name>A0ABY2HGB1_9HYPO</name>
<sequence>MRFQLLSVFAAALTFQSAYGMSATQQGQAMQQSEQSKQVHQLEQLAQDIQTQQAAEIRQLDTGAAALNATAITSTLNSVSDAFAVTGNSVSNITANTLGQQFPIIVNSLSTLAGSLVTNIASLITTPVTSTFNQTDQLDVYNAFANFTKANDQLIKTFLGPSGIATNSLLRVPIGTVLNLIERSVVNLAGAVVARIPAYAQQAQSQLSTIHADLGLTIKAAA</sequence>
<proteinExistence type="predicted"/>
<accession>A0ABY2HGB1</accession>
<organism evidence="2 3">
    <name type="scientific">Trichoderma ghanense</name>
    <dbReference type="NCBI Taxonomy" id="65468"/>
    <lineage>
        <taxon>Eukaryota</taxon>
        <taxon>Fungi</taxon>
        <taxon>Dikarya</taxon>
        <taxon>Ascomycota</taxon>
        <taxon>Pezizomycotina</taxon>
        <taxon>Sordariomycetes</taxon>
        <taxon>Hypocreomycetidae</taxon>
        <taxon>Hypocreales</taxon>
        <taxon>Hypocreaceae</taxon>
        <taxon>Trichoderma</taxon>
    </lineage>
</organism>
<keyword evidence="1" id="KW-0732">Signal</keyword>
<feature type="signal peptide" evidence="1">
    <location>
        <begin position="1"/>
        <end position="20"/>
    </location>
</feature>
<dbReference type="RefSeq" id="XP_073563586.1">
    <property type="nucleotide sequence ID" value="XM_073697760.1"/>
</dbReference>
<gene>
    <name evidence="2" type="ORF">CCMA1212_000285</name>
</gene>